<organism evidence="2 3">
    <name type="scientific">Ruminococcus bromii</name>
    <dbReference type="NCBI Taxonomy" id="40518"/>
    <lineage>
        <taxon>Bacteria</taxon>
        <taxon>Bacillati</taxon>
        <taxon>Bacillota</taxon>
        <taxon>Clostridia</taxon>
        <taxon>Eubacteriales</taxon>
        <taxon>Oscillospiraceae</taxon>
        <taxon>Ruminococcus</taxon>
    </lineage>
</organism>
<proteinExistence type="predicted"/>
<protein>
    <recommendedName>
        <fullName evidence="4">DUF3592 domain-containing protein</fullName>
    </recommendedName>
</protein>
<feature type="transmembrane region" description="Helical" evidence="1">
    <location>
        <begin position="116"/>
        <end position="135"/>
    </location>
</feature>
<name>A0A2N0V0A7_9FIRM</name>
<dbReference type="RefSeq" id="WP_101028344.1">
    <property type="nucleotide sequence ID" value="NZ_CABMMZ010000019.1"/>
</dbReference>
<keyword evidence="3" id="KW-1185">Reference proteome</keyword>
<dbReference type="AlphaFoldDB" id="A0A2N0V0A7"/>
<reference evidence="2" key="1">
    <citation type="journal article" date="2018" name="Environ. Microbiol.">
        <title>Sporulation capability and amylosome conservation among diverse human colonic and rumen isolates of the keystone starch-degrader Ruminococcus bromii.</title>
        <authorList>
            <person name="Mukhopadhya I."/>
            <person name="Morais S."/>
            <person name="Laverde-Gomez J."/>
            <person name="Sheridan P.O."/>
            <person name="Walker A.W."/>
            <person name="Kelly W."/>
            <person name="Klieve A.V."/>
            <person name="Ouwerkerk D."/>
            <person name="Duncan S.H."/>
            <person name="Louis P."/>
            <person name="Koropatkin N."/>
            <person name="Cockburn D."/>
            <person name="Kibler R."/>
            <person name="Cooper P.J."/>
            <person name="Sandoval C."/>
            <person name="Crost E."/>
            <person name="Juge N."/>
            <person name="Bayer E.A."/>
            <person name="Flint H.J."/>
        </authorList>
    </citation>
    <scope>NUCLEOTIDE SEQUENCE [LARGE SCALE GENOMIC DNA]</scope>
    <source>
        <strain evidence="2">ATCC 27255</strain>
    </source>
</reference>
<accession>A0A2N0V0A7</accession>
<evidence type="ECO:0000256" key="1">
    <source>
        <dbReference type="SAM" id="Phobius"/>
    </source>
</evidence>
<feature type="transmembrane region" description="Helical" evidence="1">
    <location>
        <begin position="12"/>
        <end position="34"/>
    </location>
</feature>
<evidence type="ECO:0000313" key="3">
    <source>
        <dbReference type="Proteomes" id="UP000233425"/>
    </source>
</evidence>
<keyword evidence="1" id="KW-1133">Transmembrane helix</keyword>
<keyword evidence="1" id="KW-0472">Membrane</keyword>
<comment type="caution">
    <text evidence="2">The sequence shown here is derived from an EMBL/GenBank/DDBJ whole genome shotgun (WGS) entry which is preliminary data.</text>
</comment>
<dbReference type="Proteomes" id="UP000233425">
    <property type="component" value="Unassembled WGS sequence"/>
</dbReference>
<keyword evidence="1" id="KW-0812">Transmembrane</keyword>
<dbReference type="EMBL" id="NNSR01000019">
    <property type="protein sequence ID" value="PKD32628.1"/>
    <property type="molecule type" value="Genomic_DNA"/>
</dbReference>
<sequence length="139" mass="15903">MIVKVPKKMLRIVFSVVMATILVLITIMIVNVIAHKDYISVEAEVSKVYTDTFSGKGSKSNSSAKYAIVEYTIEAKKYSSKYRLGNFHNVSEGNIITVRFNPNNYSDIYNDYTNRINIFFIVFLSAFDVFVFLALRKCK</sequence>
<evidence type="ECO:0000313" key="2">
    <source>
        <dbReference type="EMBL" id="PKD32628.1"/>
    </source>
</evidence>
<evidence type="ECO:0008006" key="4">
    <source>
        <dbReference type="Google" id="ProtNLM"/>
    </source>
</evidence>
<gene>
    <name evidence="2" type="ORF">RBATCC27255_00203</name>
</gene>